<dbReference type="PROSITE" id="PS51194">
    <property type="entry name" value="HELICASE_CTER"/>
    <property type="match status" value="1"/>
</dbReference>
<dbReference type="GO" id="GO:0016787">
    <property type="term" value="F:hydrolase activity"/>
    <property type="evidence" value="ECO:0007669"/>
    <property type="project" value="UniProtKB-KW"/>
</dbReference>
<evidence type="ECO:0000313" key="9">
    <source>
        <dbReference type="Proteomes" id="UP001152320"/>
    </source>
</evidence>
<keyword evidence="3" id="KW-0347">Helicase</keyword>
<dbReference type="PROSITE" id="PS51192">
    <property type="entry name" value="HELICASE_ATP_BIND_1"/>
    <property type="match status" value="1"/>
</dbReference>
<dbReference type="Gene3D" id="3.40.50.10810">
    <property type="entry name" value="Tandem AAA-ATPase domain"/>
    <property type="match status" value="1"/>
</dbReference>
<dbReference type="EMBL" id="JAIZAY010000004">
    <property type="protein sequence ID" value="KAJ8043940.1"/>
    <property type="molecule type" value="Genomic_DNA"/>
</dbReference>
<dbReference type="Pfam" id="PF00176">
    <property type="entry name" value="SNF2-rel_dom"/>
    <property type="match status" value="1"/>
</dbReference>
<dbReference type="InterPro" id="IPR038718">
    <property type="entry name" value="SNF2-like_sf"/>
</dbReference>
<dbReference type="InterPro" id="IPR050496">
    <property type="entry name" value="SNF2_RAD54_helicase_repair"/>
</dbReference>
<dbReference type="SUPFAM" id="SSF52540">
    <property type="entry name" value="P-loop containing nucleoside triphosphate hydrolases"/>
    <property type="match status" value="2"/>
</dbReference>
<protein>
    <submittedName>
        <fullName evidence="8">DNA repair and recombination protein RAD54B</fullName>
    </submittedName>
</protein>
<dbReference type="FunFam" id="3.40.50.10810:FF:000020">
    <property type="entry name" value="DNA repair and recombination protein RAD54B"/>
    <property type="match status" value="1"/>
</dbReference>
<dbReference type="GO" id="GO:0004386">
    <property type="term" value="F:helicase activity"/>
    <property type="evidence" value="ECO:0007669"/>
    <property type="project" value="UniProtKB-KW"/>
</dbReference>
<dbReference type="InterPro" id="IPR027417">
    <property type="entry name" value="P-loop_NTPase"/>
</dbReference>
<keyword evidence="9" id="KW-1185">Reference proteome</keyword>
<reference evidence="8" key="1">
    <citation type="submission" date="2021-10" db="EMBL/GenBank/DDBJ databases">
        <title>Tropical sea cucumber genome reveals ecological adaptation and Cuvierian tubules defense mechanism.</title>
        <authorList>
            <person name="Chen T."/>
        </authorList>
    </citation>
    <scope>NUCLEOTIDE SEQUENCE</scope>
    <source>
        <strain evidence="8">Nanhai2018</strain>
        <tissue evidence="8">Muscle</tissue>
    </source>
</reference>
<dbReference type="CDD" id="cd18793">
    <property type="entry name" value="SF2_C_SNF"/>
    <property type="match status" value="1"/>
</dbReference>
<dbReference type="GO" id="GO:0015616">
    <property type="term" value="F:DNA translocase activity"/>
    <property type="evidence" value="ECO:0007669"/>
    <property type="project" value="TreeGrafter"/>
</dbReference>
<dbReference type="PANTHER" id="PTHR45629:SF7">
    <property type="entry name" value="DNA EXCISION REPAIR PROTEIN ERCC-6-RELATED"/>
    <property type="match status" value="1"/>
</dbReference>
<name>A0A9Q1CFX8_HOLLE</name>
<accession>A0A9Q1CFX8</accession>
<dbReference type="InterPro" id="IPR001650">
    <property type="entry name" value="Helicase_C-like"/>
</dbReference>
<dbReference type="GO" id="GO:0005524">
    <property type="term" value="F:ATP binding"/>
    <property type="evidence" value="ECO:0007669"/>
    <property type="project" value="UniProtKB-KW"/>
</dbReference>
<dbReference type="GO" id="GO:0000724">
    <property type="term" value="P:double-strand break repair via homologous recombination"/>
    <property type="evidence" value="ECO:0007669"/>
    <property type="project" value="TreeGrafter"/>
</dbReference>
<keyword evidence="1" id="KW-0547">Nucleotide-binding</keyword>
<evidence type="ECO:0000256" key="4">
    <source>
        <dbReference type="ARBA" id="ARBA00022840"/>
    </source>
</evidence>
<dbReference type="InterPro" id="IPR014001">
    <property type="entry name" value="Helicase_ATP-bd"/>
</dbReference>
<evidence type="ECO:0000256" key="3">
    <source>
        <dbReference type="ARBA" id="ARBA00022806"/>
    </source>
</evidence>
<dbReference type="PANTHER" id="PTHR45629">
    <property type="entry name" value="SNF2/RAD54 FAMILY MEMBER"/>
    <property type="match status" value="1"/>
</dbReference>
<dbReference type="Proteomes" id="UP001152320">
    <property type="component" value="Chromosome 4"/>
</dbReference>
<dbReference type="Pfam" id="PF00271">
    <property type="entry name" value="Helicase_C"/>
    <property type="match status" value="1"/>
</dbReference>
<organism evidence="8 9">
    <name type="scientific">Holothuria leucospilota</name>
    <name type="common">Black long sea cucumber</name>
    <name type="synonym">Mertensiothuria leucospilota</name>
    <dbReference type="NCBI Taxonomy" id="206669"/>
    <lineage>
        <taxon>Eukaryota</taxon>
        <taxon>Metazoa</taxon>
        <taxon>Echinodermata</taxon>
        <taxon>Eleutherozoa</taxon>
        <taxon>Echinozoa</taxon>
        <taxon>Holothuroidea</taxon>
        <taxon>Aspidochirotacea</taxon>
        <taxon>Aspidochirotida</taxon>
        <taxon>Holothuriidae</taxon>
        <taxon>Holothuria</taxon>
    </lineage>
</organism>
<dbReference type="AlphaFoldDB" id="A0A9Q1CFX8"/>
<feature type="region of interest" description="Disordered" evidence="5">
    <location>
        <begin position="1"/>
        <end position="61"/>
    </location>
</feature>
<keyword evidence="2" id="KW-0378">Hydrolase</keyword>
<dbReference type="Gene3D" id="1.20.120.850">
    <property type="entry name" value="SWI2/SNF2 ATPases, N-terminal domain"/>
    <property type="match status" value="1"/>
</dbReference>
<evidence type="ECO:0000259" key="6">
    <source>
        <dbReference type="PROSITE" id="PS51192"/>
    </source>
</evidence>
<dbReference type="FunFam" id="3.40.50.300:FF:000332">
    <property type="entry name" value="DNA repair and recombination protein RAD54-like"/>
    <property type="match status" value="1"/>
</dbReference>
<dbReference type="OrthoDB" id="413460at2759"/>
<evidence type="ECO:0000313" key="8">
    <source>
        <dbReference type="EMBL" id="KAJ8043940.1"/>
    </source>
</evidence>
<feature type="compositionally biased region" description="Polar residues" evidence="5">
    <location>
        <begin position="1"/>
        <end position="11"/>
    </location>
</feature>
<dbReference type="SMART" id="SM00487">
    <property type="entry name" value="DEXDc"/>
    <property type="match status" value="1"/>
</dbReference>
<dbReference type="SMART" id="SM00490">
    <property type="entry name" value="HELICc"/>
    <property type="match status" value="1"/>
</dbReference>
<dbReference type="InterPro" id="IPR049730">
    <property type="entry name" value="SNF2/RAD54-like_C"/>
</dbReference>
<evidence type="ECO:0000256" key="2">
    <source>
        <dbReference type="ARBA" id="ARBA00022801"/>
    </source>
</evidence>
<dbReference type="GO" id="GO:0005634">
    <property type="term" value="C:nucleus"/>
    <property type="evidence" value="ECO:0007669"/>
    <property type="project" value="TreeGrafter"/>
</dbReference>
<keyword evidence="4" id="KW-0067">ATP-binding</keyword>
<proteinExistence type="predicted"/>
<feature type="domain" description="Helicase ATP-binding" evidence="6">
    <location>
        <begin position="370"/>
        <end position="537"/>
    </location>
</feature>
<comment type="caution">
    <text evidence="8">The sequence shown here is derived from an EMBL/GenBank/DDBJ whole genome shotgun (WGS) entry which is preliminary data.</text>
</comment>
<gene>
    <name evidence="8" type="ORF">HOLleu_11264</name>
</gene>
<sequence>MRRSAAPSQIGSAAKKARFIPPLLHKDSTPVSTPPPHLKQSEDNACISDSPSTQSSTVSPKRNVLSLLQGKQNVEISTGMPNSSRGKVQVPQFSDTCNTRDVCKENDCSGAEDGDSKSLLAQSERMIQHSFKGAYKSSLGSMPPTLTPALKTSTLNRMSFKAPVQQNPSVTKVVCNKEGTEEEASYYSVMWCKRSKKKHKKWEGDAVMITKGKSVSLLDMDGKEIGRSSGYKISELESMEEGQSLLVGGKEIEVMGKISRKDFHAGKCFQSAITTSSDHRTLSQVSTKSFSNPQKSKTMNIQLPSSAPQPLYDPSSLNALILPRPSSTHQWQHNNNQAFVVDVVADPYLVCKLRPHQREGVTFLYECVMGMRSFKGHGAILADDMGLGKTLQCITLIWTLLKQGPYNGKAVIKRILVVTPGSLVKNWCHEFNKWLGKERLNVFGVGNEKKIQEFLHSPIYPVMVVSYEMAVRYSEDLHKIKFDLMVCDEAHRLKSNTIKTTSILNSLSIKRRILLTGTPIQNDLKEFYSLAEFCNPSILGSESSFHRLYEEPVLRSRQPGATEEEKNIGKMRAEELSRIMAMFVLRRTQEVNNKYLPPKVESVIFCKPKPLQLSLYRSLLASRLVRKCLTRGITGDVTAPHLICIGALKKLCNHPSLLYEPSQKASEESRAMKNMYGDEEEFQISLYDGLLPLFPSDYTSPSESGKLTTLAAMLQVLHTSLIQEKIVVVSNYTQTLDILQTFCETEGYIVSRLDGTTPTSKRQQIVDHFNSKHSKETVFLLSSKAGGVGLNLIGASRLVLYDIDWNPANDLQSMARVWRDGQRKQVHIYRLITAGTVEEKIFQRQISKQGLSGAVVDMNDRSEVKFSLEDLKDLFTLHEDVSCLTHDMLNCPCSGDGSTITEDDSTEVRPCQLGKLASTAATKKKTISMAELLKWKHYSYPFQGCFNDDLLKAAGMDITFMFQNETNMSQTTGSTKIS</sequence>
<evidence type="ECO:0000256" key="1">
    <source>
        <dbReference type="ARBA" id="ARBA00022741"/>
    </source>
</evidence>
<dbReference type="GO" id="GO:0007131">
    <property type="term" value="P:reciprocal meiotic recombination"/>
    <property type="evidence" value="ECO:0007669"/>
    <property type="project" value="TreeGrafter"/>
</dbReference>
<dbReference type="InterPro" id="IPR000330">
    <property type="entry name" value="SNF2_N"/>
</dbReference>
<feature type="domain" description="Helicase C-terminal" evidence="7">
    <location>
        <begin position="713"/>
        <end position="872"/>
    </location>
</feature>
<evidence type="ECO:0000259" key="7">
    <source>
        <dbReference type="PROSITE" id="PS51194"/>
    </source>
</evidence>
<dbReference type="Gene3D" id="3.40.50.300">
    <property type="entry name" value="P-loop containing nucleotide triphosphate hydrolases"/>
    <property type="match status" value="1"/>
</dbReference>
<evidence type="ECO:0000256" key="5">
    <source>
        <dbReference type="SAM" id="MobiDB-lite"/>
    </source>
</evidence>
<feature type="compositionally biased region" description="Low complexity" evidence="5">
    <location>
        <begin position="48"/>
        <end position="60"/>
    </location>
</feature>